<name>A0A5E7N8C2_PSEFL</name>
<evidence type="ECO:0000313" key="2">
    <source>
        <dbReference type="EMBL" id="VVP32443.1"/>
    </source>
</evidence>
<reference evidence="2 3" key="1">
    <citation type="submission" date="2019-09" db="EMBL/GenBank/DDBJ databases">
        <authorList>
            <person name="Chandra G."/>
            <person name="Truman W A."/>
        </authorList>
    </citation>
    <scope>NUCLEOTIDE SEQUENCE [LARGE SCALE GENOMIC DNA]</scope>
    <source>
        <strain evidence="2">PS880</strain>
    </source>
</reference>
<dbReference type="OrthoDB" id="6830676at2"/>
<dbReference type="InterPro" id="IPR021496">
    <property type="entry name" value="DUF3150"/>
</dbReference>
<feature type="region of interest" description="Disordered" evidence="1">
    <location>
        <begin position="313"/>
        <end position="338"/>
    </location>
</feature>
<dbReference type="Proteomes" id="UP000375525">
    <property type="component" value="Unassembled WGS sequence"/>
</dbReference>
<dbReference type="EMBL" id="CABVIH010000023">
    <property type="protein sequence ID" value="VVP32443.1"/>
    <property type="molecule type" value="Genomic_DNA"/>
</dbReference>
<feature type="compositionally biased region" description="Low complexity" evidence="1">
    <location>
        <begin position="313"/>
        <end position="330"/>
    </location>
</feature>
<protein>
    <recommendedName>
        <fullName evidence="4">DUF3150 domain-containing protein</fullName>
    </recommendedName>
</protein>
<dbReference type="AlphaFoldDB" id="A0A5E7N8C2"/>
<evidence type="ECO:0000256" key="1">
    <source>
        <dbReference type="SAM" id="MobiDB-lite"/>
    </source>
</evidence>
<gene>
    <name evidence="2" type="ORF">PS880_04412</name>
</gene>
<dbReference type="RefSeq" id="WP_150781460.1">
    <property type="nucleotide sequence ID" value="NZ_CABVIH010000023.1"/>
</dbReference>
<organism evidence="2 3">
    <name type="scientific">Pseudomonas fluorescens</name>
    <dbReference type="NCBI Taxonomy" id="294"/>
    <lineage>
        <taxon>Bacteria</taxon>
        <taxon>Pseudomonadati</taxon>
        <taxon>Pseudomonadota</taxon>
        <taxon>Gammaproteobacteria</taxon>
        <taxon>Pseudomonadales</taxon>
        <taxon>Pseudomonadaceae</taxon>
        <taxon>Pseudomonas</taxon>
    </lineage>
</organism>
<proteinExistence type="predicted"/>
<accession>A0A5E7N8C2</accession>
<sequence>MSTIQSTADVSVQILQDVVLFDYIIGGSTGEKTVEADDFIREVGKTLPSGTFAWVNKYRAEAKREILKVGVSRRVNNRVRGYFVPTAHAQGLALVLKQIKDKYLAEKKVFLAELPGKVEEWANAPENASVSKPGGKTRAELIRQHAPQHGVLEKMLTFDISAIRINDTNYFGEDDALKQEVKGLVGQAAFEISEDVRKSWSGPKKGNTTSRVLGLVRRVQDKAEAMSVLSSKFGNLAKLCGEVLAAVPTGQNIEGVAFIQVSSLLSFCMDPDKIIGDQATAFDPLDVTELSVTTAPDTTSNVFFGEALTVTPSTTTTTTTTTPNTTLPETSASIVPPLPTDREAHDNIFFSDKHDAVAIESAAPVSEPEQQDPVQTFIF</sequence>
<dbReference type="Pfam" id="PF11348">
    <property type="entry name" value="DUF3150"/>
    <property type="match status" value="1"/>
</dbReference>
<evidence type="ECO:0000313" key="3">
    <source>
        <dbReference type="Proteomes" id="UP000375525"/>
    </source>
</evidence>
<evidence type="ECO:0008006" key="4">
    <source>
        <dbReference type="Google" id="ProtNLM"/>
    </source>
</evidence>